<name>A0A4R4WZY3_9ACTN</name>
<dbReference type="SUPFAM" id="SSF56349">
    <property type="entry name" value="DNA breaking-rejoining enzymes"/>
    <property type="match status" value="1"/>
</dbReference>
<accession>A0A4R4WZY3</accession>
<dbReference type="OrthoDB" id="3773913at2"/>
<dbReference type="Gene3D" id="1.10.443.10">
    <property type="entry name" value="Intergrase catalytic core"/>
    <property type="match status" value="1"/>
</dbReference>
<keyword evidence="1" id="KW-0233">DNA recombination</keyword>
<dbReference type="AlphaFoldDB" id="A0A4R4WZY3"/>
<feature type="domain" description="Tyr recombinase" evidence="2">
    <location>
        <begin position="58"/>
        <end position="270"/>
    </location>
</feature>
<dbReference type="InterPro" id="IPR002104">
    <property type="entry name" value="Integrase_catalytic"/>
</dbReference>
<organism evidence="3 4">
    <name type="scientific">Nonomuraea diastatica</name>
    <dbReference type="NCBI Taxonomy" id="1848329"/>
    <lineage>
        <taxon>Bacteria</taxon>
        <taxon>Bacillati</taxon>
        <taxon>Actinomycetota</taxon>
        <taxon>Actinomycetes</taxon>
        <taxon>Streptosporangiales</taxon>
        <taxon>Streptosporangiaceae</taxon>
        <taxon>Nonomuraea</taxon>
    </lineage>
</organism>
<dbReference type="GO" id="GO:0003677">
    <property type="term" value="F:DNA binding"/>
    <property type="evidence" value="ECO:0007669"/>
    <property type="project" value="InterPro"/>
</dbReference>
<evidence type="ECO:0000256" key="1">
    <source>
        <dbReference type="ARBA" id="ARBA00023172"/>
    </source>
</evidence>
<comment type="caution">
    <text evidence="3">The sequence shown here is derived from an EMBL/GenBank/DDBJ whole genome shotgun (WGS) entry which is preliminary data.</text>
</comment>
<dbReference type="InterPro" id="IPR011010">
    <property type="entry name" value="DNA_brk_join_enz"/>
</dbReference>
<dbReference type="EMBL" id="SMKP01000018">
    <property type="protein sequence ID" value="TDD23418.1"/>
    <property type="molecule type" value="Genomic_DNA"/>
</dbReference>
<reference evidence="3 4" key="1">
    <citation type="submission" date="2019-03" db="EMBL/GenBank/DDBJ databases">
        <title>Draft genome sequences of novel Actinobacteria.</title>
        <authorList>
            <person name="Sahin N."/>
            <person name="Ay H."/>
            <person name="Saygin H."/>
        </authorList>
    </citation>
    <scope>NUCLEOTIDE SEQUENCE [LARGE SCALE GENOMIC DNA]</scope>
    <source>
        <strain evidence="3 4">KC712</strain>
    </source>
</reference>
<dbReference type="Pfam" id="PF00589">
    <property type="entry name" value="Phage_integrase"/>
    <property type="match status" value="1"/>
</dbReference>
<proteinExistence type="predicted"/>
<evidence type="ECO:0000259" key="2">
    <source>
        <dbReference type="PROSITE" id="PS51898"/>
    </source>
</evidence>
<dbReference type="GO" id="GO:0015074">
    <property type="term" value="P:DNA integration"/>
    <property type="evidence" value="ECO:0007669"/>
    <property type="project" value="InterPro"/>
</dbReference>
<dbReference type="GO" id="GO:0006310">
    <property type="term" value="P:DNA recombination"/>
    <property type="evidence" value="ECO:0007669"/>
    <property type="project" value="UniProtKB-KW"/>
</dbReference>
<keyword evidence="4" id="KW-1185">Reference proteome</keyword>
<dbReference type="PROSITE" id="PS51898">
    <property type="entry name" value="TYR_RECOMBINASE"/>
    <property type="match status" value="1"/>
</dbReference>
<dbReference type="Proteomes" id="UP000294543">
    <property type="component" value="Unassembled WGS sequence"/>
</dbReference>
<evidence type="ECO:0000313" key="4">
    <source>
        <dbReference type="Proteomes" id="UP000294543"/>
    </source>
</evidence>
<sequence>MDAPDVLPEVTRFGNRFANAVAHGPRNAYRRWSASRAVAATKGCAYLRHAAGNGLETVDPRVVVNPRQAQELLTAVTYVGRRGRGRRLMALFACIYYAALRPAEAVGLRVQDCHLPASGWGRLTIDVSRPQVDTQWTDAEDAHEERGLKHRGRQDVRPVPVPPELVKIRRDHIAEYGTAKDGRIFRSDRGGVVASTAYTKVWQAASRPLRAASPLAKRPYDLRHAAVTLWLNAGVSAPDVAEQAGHSVDVLLRVYAKCIDGQQEITNQRIGEALAA</sequence>
<gene>
    <name evidence="3" type="ORF">E1294_08895</name>
</gene>
<dbReference type="InterPro" id="IPR050090">
    <property type="entry name" value="Tyrosine_recombinase_XerCD"/>
</dbReference>
<dbReference type="InterPro" id="IPR013762">
    <property type="entry name" value="Integrase-like_cat_sf"/>
</dbReference>
<dbReference type="PANTHER" id="PTHR30349:SF64">
    <property type="entry name" value="PROPHAGE INTEGRASE INTD-RELATED"/>
    <property type="match status" value="1"/>
</dbReference>
<dbReference type="PANTHER" id="PTHR30349">
    <property type="entry name" value="PHAGE INTEGRASE-RELATED"/>
    <property type="match status" value="1"/>
</dbReference>
<protein>
    <submittedName>
        <fullName evidence="3">Site-specific integrase</fullName>
    </submittedName>
</protein>
<evidence type="ECO:0000313" key="3">
    <source>
        <dbReference type="EMBL" id="TDD23418.1"/>
    </source>
</evidence>